<dbReference type="GO" id="GO:0000422">
    <property type="term" value="P:autophagy of mitochondrion"/>
    <property type="evidence" value="ECO:0007669"/>
    <property type="project" value="TreeGrafter"/>
</dbReference>
<evidence type="ECO:0000256" key="12">
    <source>
        <dbReference type="SAM" id="Phobius"/>
    </source>
</evidence>
<organism evidence="16 17">
    <name type="scientific">Aspergillus lentulus</name>
    <dbReference type="NCBI Taxonomy" id="293939"/>
    <lineage>
        <taxon>Eukaryota</taxon>
        <taxon>Fungi</taxon>
        <taxon>Dikarya</taxon>
        <taxon>Ascomycota</taxon>
        <taxon>Pezizomycotina</taxon>
        <taxon>Eurotiomycetes</taxon>
        <taxon>Eurotiomycetidae</taxon>
        <taxon>Eurotiales</taxon>
        <taxon>Aspergillaceae</taxon>
        <taxon>Aspergillus</taxon>
        <taxon>Aspergillus subgen. Fumigati</taxon>
    </lineage>
</organism>
<dbReference type="GO" id="GO:0019901">
    <property type="term" value="F:protein kinase binding"/>
    <property type="evidence" value="ECO:0007669"/>
    <property type="project" value="TreeGrafter"/>
</dbReference>
<dbReference type="GO" id="GO:0034727">
    <property type="term" value="P:piecemeal microautophagy of the nucleus"/>
    <property type="evidence" value="ECO:0007669"/>
    <property type="project" value="TreeGrafter"/>
</dbReference>
<dbReference type="SUPFAM" id="SSF57997">
    <property type="entry name" value="Tropomyosin"/>
    <property type="match status" value="1"/>
</dbReference>
<dbReference type="GO" id="GO:0015031">
    <property type="term" value="P:protein transport"/>
    <property type="evidence" value="ECO:0007669"/>
    <property type="project" value="UniProtKB-KW"/>
</dbReference>
<evidence type="ECO:0000259" key="15">
    <source>
        <dbReference type="Pfam" id="PF10377"/>
    </source>
</evidence>
<accession>A0AAN6BL65</accession>
<feature type="compositionally biased region" description="Polar residues" evidence="11">
    <location>
        <begin position="1246"/>
        <end position="1259"/>
    </location>
</feature>
<dbReference type="GO" id="GO:0005774">
    <property type="term" value="C:vacuolar membrane"/>
    <property type="evidence" value="ECO:0007669"/>
    <property type="project" value="UniProtKB-SubCell"/>
</dbReference>
<dbReference type="SUPFAM" id="SSF103481">
    <property type="entry name" value="Multidrug resistance efflux transporter EmrE"/>
    <property type="match status" value="1"/>
</dbReference>
<feature type="transmembrane region" description="Helical" evidence="12">
    <location>
        <begin position="1727"/>
        <end position="1759"/>
    </location>
</feature>
<feature type="domain" description="Autophagy protein ATG17-like" evidence="14">
    <location>
        <begin position="62"/>
        <end position="409"/>
    </location>
</feature>
<keyword evidence="9" id="KW-0926">Vacuole</keyword>
<protein>
    <recommendedName>
        <fullName evidence="3 9">Autophagy-related protein 11</fullName>
    </recommendedName>
</protein>
<comment type="caution">
    <text evidence="16">The sequence shown here is derived from an EMBL/GenBank/DDBJ whole genome shotgun (WGS) entry which is preliminary data.</text>
</comment>
<evidence type="ECO:0000259" key="14">
    <source>
        <dbReference type="Pfam" id="PF04108"/>
    </source>
</evidence>
<feature type="compositionally biased region" description="Low complexity" evidence="11">
    <location>
        <begin position="561"/>
        <end position="570"/>
    </location>
</feature>
<evidence type="ECO:0000259" key="13">
    <source>
        <dbReference type="Pfam" id="PF03151"/>
    </source>
</evidence>
<evidence type="ECO:0000256" key="1">
    <source>
        <dbReference type="ARBA" id="ARBA00004477"/>
    </source>
</evidence>
<name>A0AAN6BL65_ASPLE</name>
<reference evidence="16" key="2">
    <citation type="submission" date="2020-04" db="EMBL/GenBank/DDBJ databases">
        <authorList>
            <person name="Santos R.A.C."/>
            <person name="Steenwyk J.L."/>
            <person name="Rivero-Menendez O."/>
            <person name="Mead M.E."/>
            <person name="Silva L.P."/>
            <person name="Bastos R.W."/>
            <person name="Alastruey-Izquierdo A."/>
            <person name="Goldman G.H."/>
            <person name="Rokas A."/>
        </authorList>
    </citation>
    <scope>NUCLEOTIDE SEQUENCE</scope>
    <source>
        <strain evidence="16">CNM-CM8927</strain>
    </source>
</reference>
<feature type="transmembrane region" description="Helical" evidence="12">
    <location>
        <begin position="1593"/>
        <end position="1612"/>
    </location>
</feature>
<feature type="region of interest" description="Disordered" evidence="11">
    <location>
        <begin position="1190"/>
        <end position="1406"/>
    </location>
</feature>
<feature type="coiled-coil region" evidence="10">
    <location>
        <begin position="493"/>
        <end position="527"/>
    </location>
</feature>
<gene>
    <name evidence="16" type="ORF">CNMCM8927_001105</name>
</gene>
<evidence type="ECO:0000256" key="3">
    <source>
        <dbReference type="ARBA" id="ARBA00013804"/>
    </source>
</evidence>
<feature type="compositionally biased region" description="Polar residues" evidence="11">
    <location>
        <begin position="1335"/>
        <end position="1344"/>
    </location>
</feature>
<dbReference type="Proteomes" id="UP000649114">
    <property type="component" value="Unassembled WGS sequence"/>
</dbReference>
<feature type="compositionally biased region" description="Polar residues" evidence="11">
    <location>
        <begin position="1356"/>
        <end position="1369"/>
    </location>
</feature>
<keyword evidence="12" id="KW-0812">Transmembrane</keyword>
<comment type="similarity">
    <text evidence="2 9">Belongs to the ATG11 family.</text>
</comment>
<feature type="compositionally biased region" description="Polar residues" evidence="11">
    <location>
        <begin position="1200"/>
        <end position="1211"/>
    </location>
</feature>
<feature type="transmembrane region" description="Helical" evidence="12">
    <location>
        <begin position="1640"/>
        <end position="1659"/>
    </location>
</feature>
<dbReference type="PANTHER" id="PTHR13222">
    <property type="entry name" value="RB1-INDUCIBLE COILED-COIL"/>
    <property type="match status" value="1"/>
</dbReference>
<dbReference type="GO" id="GO:1990316">
    <property type="term" value="C:Atg1/ULK1 kinase complex"/>
    <property type="evidence" value="ECO:0007669"/>
    <property type="project" value="TreeGrafter"/>
</dbReference>
<sequence>MDRSSYLDTCTEADLDDCSWEERQDTDEIFVYDRRFVSEPENVELPELPSPEPFTPDTPPDTLTNQNDLQAWRNLYMARRSWALGLAERCGAMDKSIHEHNERTDIINRAAGVALENLKTHVGNLENRFQEAQTWANDLLKEQRVALDGWQRALATLESIPAPKVFPFLGRPSTPKEHRDRPTGTLRDFVDADEVQKAGAEAAAESSRFARQIDDVAEAVGGITADTQRLIDDPMPSGADVADGLQEMITIAKKISSDYEHVLALPNNQKTLANISRLALTHTQDLLPSMLDISAEIHAGLEEAVRRHNTAMKVALDHMRTISAIELRLADVQSQIINLNVQSDAFDVVFSVYHMPMVYGSILVESVRRREFNEKMKADSLTLAEEMAVFRDEEQRRRKKWLKSMGDFISLTETTTPGVEINLQGLDYEWPEVSRSDIESYIEHLKSRPAMASLADELTQQYKDLDAPTRHQRRRAKAFKQGSIFDLSRSSLLLRSDDMLRSLRDEKSKLEEKLKGSESRIRKLEDLLHRQSQLSRPVSGNFSLEFPSSPASPHPDELSRRSSVSSRRMSTNQSPEDKTLAQRIVTLEAELNAERETVQRLQKEAHAERLSNTDKIQEAQSTKKDLIGNLEARQREFDEERRYLEGELKKYRLRTEELEEELDRITDSRDHAKQDADERISQLETELQNLHIHAEEELHRANDLLEQMQAQKMTEESLQQRINDLEKQQSEIKATEQESLQTLQAAFTNLSPGGAVPAEIPSIIKAIEVLSEGLSIHVKNAEEKMAEAVAENKALEERMNQLETEVQDARKSAEQRESELAQVRGELAQEKEKLAAVQSELHDERSKLNALQSQHADGDTGTDALRQRVVEEERKLGSLSQRLAEVEAQARQSENEVSAWKNKVKAISESEQQATTRIEIRGSRAKELSQQLFEQVEKMEHMLEQLGFTVIRQDGEIVVQRASKVNASSGIGDSLALSGVVSVKPDPSLIDWMQAETAQEETDRYMAFLESLYQFDVDVFGDAVVKRVKDIELLARKWQKEARGYRDKYHRMQSEAHDKIAYRSFKEGDLALFLPTRNQAIRSWAAFNVGAPHYFLREQDAHKLQTRDWLLARITKIEERVVDLSKSMNGAHPDRRSIGGTSDAASFDDENPFELSDGLRWYLLDANEEKPGAPATPGLGKSTVAPAHVDARGSIRLKRTSNGGNVAKTLTKSLDSRRNSSSSKKGPFAISQRANESTAELARSAEANTPVSQSAQEAASTPEEGTGRAHEAGPAGRQQTPSLQRSSSRLADETEASSPSRSASTRRSTNKYRPWEKLWRSSIRQPEIQPPAKAPNSQSVTSPIDQFPPFDEGLYQKTTESGEPKSNPTSKHEPSDHWQPRKGGYLPRDYTKGPIRPPKHKSRKSISEAITTIRTRNASVSANAQELAQALRAPVSYRLIILCLIWYMTSATTNTSSKSILNALPKPITLTVIQFAFVSIWCLLLAYLSAIFPWLKNNVPALRNGIRYPSRDVIVTTLPLAIFQLAGHILSSMATSQIPVSLVHTIKGLSPLFTVLAYRVFFRIRYAKATYLSLVPLTLGVMLACSTGFSTNFFGILCALLAALVFVSQNIFSKKLFNEASRAESEPQASGRKKLDKLNLLCYCSGLAFILTLPIWFISEGYRLISDFMQDGAISLSEKDNSLDHGALFVEFVFNGISHFAQNILAFVLLSMISPVSYSVASLVKRVFVIVVAIVWFGSSTTSLQAFGIALTFVGLYLYDRNSHDDVADRRANADHFRTKETILPLSVPTKRTWDSNGYAFPPSRTGETQFMDSSAVLAANSKKEDDAFEHVRPRGSSTSRTWLPPGTKQESTWQSGDA</sequence>
<keyword evidence="7 9" id="KW-0072">Autophagy</keyword>
<feature type="compositionally biased region" description="Basic and acidic residues" evidence="11">
    <location>
        <begin position="1370"/>
        <end position="1379"/>
    </location>
</feature>
<comment type="subunit">
    <text evidence="9">Homodimer.</text>
</comment>
<dbReference type="GO" id="GO:0060090">
    <property type="term" value="F:molecular adaptor activity"/>
    <property type="evidence" value="ECO:0007669"/>
    <property type="project" value="TreeGrafter"/>
</dbReference>
<keyword evidence="5" id="KW-0256">Endoplasmic reticulum</keyword>
<dbReference type="Gene3D" id="1.10.287.1490">
    <property type="match status" value="1"/>
</dbReference>
<keyword evidence="9 12" id="KW-0472">Membrane</keyword>
<evidence type="ECO:0000313" key="17">
    <source>
        <dbReference type="Proteomes" id="UP000649114"/>
    </source>
</evidence>
<evidence type="ECO:0000256" key="8">
    <source>
        <dbReference type="ARBA" id="ARBA00023054"/>
    </source>
</evidence>
<feature type="compositionally biased region" description="Polar residues" evidence="11">
    <location>
        <begin position="1277"/>
        <end position="1289"/>
    </location>
</feature>
<evidence type="ECO:0000256" key="5">
    <source>
        <dbReference type="ARBA" id="ARBA00022824"/>
    </source>
</evidence>
<comment type="subcellular location">
    <subcellularLocation>
        <location evidence="1">Endoplasmic reticulum membrane</location>
        <topology evidence="1">Multi-pass membrane protein</topology>
    </subcellularLocation>
    <subcellularLocation>
        <location evidence="9">Preautophagosomal structure membrane</location>
        <topology evidence="9">Peripheral membrane protein</topology>
    </subcellularLocation>
    <subcellularLocation>
        <location evidence="9">Vacuole membrane</location>
        <topology evidence="9">Peripheral membrane protein</topology>
    </subcellularLocation>
    <text evidence="9">During pexophagy, accumulates in the vacuolar membrane region, where the peroxisomes contact the vacuole.</text>
</comment>
<feature type="region of interest" description="Disordered" evidence="11">
    <location>
        <begin position="1825"/>
        <end position="1859"/>
    </location>
</feature>
<proteinExistence type="inferred from homology"/>
<feature type="region of interest" description="Disordered" evidence="11">
    <location>
        <begin position="1128"/>
        <end position="1149"/>
    </location>
</feature>
<dbReference type="PANTHER" id="PTHR13222:SF1">
    <property type="entry name" value="RB1-INDUCIBLE COILED-COIL PROTEIN 1"/>
    <property type="match status" value="1"/>
</dbReference>
<evidence type="ECO:0000313" key="16">
    <source>
        <dbReference type="EMBL" id="KAF4201719.1"/>
    </source>
</evidence>
<evidence type="ECO:0000256" key="2">
    <source>
        <dbReference type="ARBA" id="ARBA00009729"/>
    </source>
</evidence>
<keyword evidence="8 10" id="KW-0175">Coiled coil</keyword>
<feature type="transmembrane region" description="Helical" evidence="12">
    <location>
        <begin position="1542"/>
        <end position="1562"/>
    </location>
</feature>
<feature type="compositionally biased region" description="Polar residues" evidence="11">
    <location>
        <begin position="1849"/>
        <end position="1859"/>
    </location>
</feature>
<dbReference type="EMBL" id="JAAAPU010000129">
    <property type="protein sequence ID" value="KAF4201719.1"/>
    <property type="molecule type" value="Genomic_DNA"/>
</dbReference>
<reference evidence="16" key="1">
    <citation type="journal article" date="2020" name="bioRxiv">
        <title>Genomic and phenotypic heterogeneity of clinical isolates of the human pathogens Aspergillus fumigatus, Aspergillus lentulus and Aspergillus fumigatiaffinis.</title>
        <authorList>
            <person name="dos Santos R.A.C."/>
            <person name="Steenwyk J.L."/>
            <person name="Rivero-Menendez O."/>
            <person name="Mead M.E."/>
            <person name="Silva L.P."/>
            <person name="Bastos R.W."/>
            <person name="Alastruey-Izquierdo A."/>
            <person name="Goldman G.H."/>
            <person name="Rokas A."/>
        </authorList>
    </citation>
    <scope>NUCLEOTIDE SEQUENCE</scope>
    <source>
        <strain evidence="16">CNM-CM8927</strain>
    </source>
</reference>
<feature type="transmembrane region" description="Helical" evidence="12">
    <location>
        <begin position="1700"/>
        <end position="1720"/>
    </location>
</feature>
<feature type="transmembrane region" description="Helical" evidence="12">
    <location>
        <begin position="1569"/>
        <end position="1587"/>
    </location>
</feature>
<dbReference type="GO" id="GO:0034045">
    <property type="term" value="C:phagophore assembly site membrane"/>
    <property type="evidence" value="ECO:0007669"/>
    <property type="project" value="UniProtKB-SubCell"/>
</dbReference>
<dbReference type="InterPro" id="IPR037185">
    <property type="entry name" value="EmrE-like"/>
</dbReference>
<dbReference type="InterPro" id="IPR045326">
    <property type="entry name" value="ATG17-like_dom"/>
</dbReference>
<evidence type="ECO:0000256" key="7">
    <source>
        <dbReference type="ARBA" id="ARBA00023006"/>
    </source>
</evidence>
<keyword evidence="4 9" id="KW-0813">Transport</keyword>
<feature type="region of interest" description="Disordered" evidence="11">
    <location>
        <begin position="538"/>
        <end position="578"/>
    </location>
</feature>
<evidence type="ECO:0000256" key="9">
    <source>
        <dbReference type="RuleBase" id="RU367075"/>
    </source>
</evidence>
<keyword evidence="6 9" id="KW-0653">Protein transport</keyword>
<keyword evidence="12" id="KW-1133">Transmembrane helix</keyword>
<dbReference type="InterPro" id="IPR040040">
    <property type="entry name" value="ATG11"/>
</dbReference>
<dbReference type="GO" id="GO:1903599">
    <property type="term" value="P:positive regulation of autophagy of mitochondrion"/>
    <property type="evidence" value="ECO:0007669"/>
    <property type="project" value="UniProtKB-UniRule"/>
</dbReference>
<feature type="coiled-coil region" evidence="10">
    <location>
        <begin position="771"/>
        <end position="910"/>
    </location>
</feature>
<feature type="transmembrane region" description="Helical" evidence="12">
    <location>
        <begin position="1468"/>
        <end position="1492"/>
    </location>
</feature>
<feature type="domain" description="Sugar phosphate transporter" evidence="13">
    <location>
        <begin position="1438"/>
        <end position="1759"/>
    </location>
</feature>
<dbReference type="InterPro" id="IPR004853">
    <property type="entry name" value="Sugar_P_trans_dom"/>
</dbReference>
<evidence type="ECO:0000256" key="6">
    <source>
        <dbReference type="ARBA" id="ARBA00022927"/>
    </source>
</evidence>
<evidence type="ECO:0000256" key="11">
    <source>
        <dbReference type="SAM" id="MobiDB-lite"/>
    </source>
</evidence>
<evidence type="ECO:0000256" key="4">
    <source>
        <dbReference type="ARBA" id="ARBA00022448"/>
    </source>
</evidence>
<feature type="coiled-coil region" evidence="10">
    <location>
        <begin position="584"/>
        <end position="738"/>
    </location>
</feature>
<feature type="compositionally biased region" description="Low complexity" evidence="11">
    <location>
        <begin position="1296"/>
        <end position="1307"/>
    </location>
</feature>
<comment type="function">
    <text evidence="9">Involved in cytoplasm to vacuole transport (Cvt), pexophagy, mitophagy and nucleophagy. Recruits mitochondria for their selective degradation via autophagy (mitophagy) during starvation. Works as scaffold proteins that recruit ATG proteins to the pre-autophagosome (PAS), the site of vesicle/autophagosome formation. Required for the Cvt vesicles completion.</text>
</comment>
<evidence type="ECO:0000256" key="10">
    <source>
        <dbReference type="SAM" id="Coils"/>
    </source>
</evidence>
<dbReference type="Pfam" id="PF10377">
    <property type="entry name" value="ATG11"/>
    <property type="match status" value="1"/>
</dbReference>
<dbReference type="GO" id="GO:0034517">
    <property type="term" value="P:ribophagy"/>
    <property type="evidence" value="ECO:0007669"/>
    <property type="project" value="TreeGrafter"/>
</dbReference>
<dbReference type="Pfam" id="PF04108">
    <property type="entry name" value="ATG17_like"/>
    <property type="match status" value="1"/>
</dbReference>
<dbReference type="GO" id="GO:0000045">
    <property type="term" value="P:autophagosome assembly"/>
    <property type="evidence" value="ECO:0007669"/>
    <property type="project" value="UniProtKB-UniRule"/>
</dbReference>
<dbReference type="GO" id="GO:0061709">
    <property type="term" value="P:reticulophagy"/>
    <property type="evidence" value="ECO:0007669"/>
    <property type="project" value="TreeGrafter"/>
</dbReference>
<feature type="transmembrane region" description="Helical" evidence="12">
    <location>
        <begin position="1513"/>
        <end position="1530"/>
    </location>
</feature>
<feature type="domain" description="Autophagy-related protein 11 C-terminal" evidence="15">
    <location>
        <begin position="1022"/>
        <end position="1167"/>
    </location>
</feature>
<dbReference type="Pfam" id="PF03151">
    <property type="entry name" value="TPT"/>
    <property type="match status" value="1"/>
</dbReference>
<dbReference type="InterPro" id="IPR019460">
    <property type="entry name" value="Atg11_C"/>
</dbReference>